<feature type="domain" description="PDZ" evidence="1">
    <location>
        <begin position="1"/>
        <end position="40"/>
    </location>
</feature>
<dbReference type="RefSeq" id="WP_186501912.1">
    <property type="nucleotide sequence ID" value="NZ_JACOGK010000002.1"/>
</dbReference>
<comment type="caution">
    <text evidence="2">The sequence shown here is derived from an EMBL/GenBank/DDBJ whole genome shotgun (WGS) entry which is preliminary data.</text>
</comment>
<reference evidence="2 3" key="1">
    <citation type="submission" date="2020-08" db="EMBL/GenBank/DDBJ databases">
        <authorList>
            <person name="Liu C."/>
            <person name="Sun Q."/>
        </authorList>
    </citation>
    <scope>NUCLEOTIDE SEQUENCE [LARGE SCALE GENOMIC DNA]</scope>
    <source>
        <strain evidence="2 3">NSJ-59</strain>
    </source>
</reference>
<sequence length="438" mass="49587">MSDTLKAVIASVQDGSRAQREGLQPGDTIVSVNGQAVEDLIDLNFALADEKVHLVVKNGDSLRDCYFQKRFGEDLGLTMENAVFDHIRQCWNNCVFCFIAQMPEGMRPSLYVKDDDYRMSFLTGSFITLSNLSKDDLKRIHQFHLSPLHISVHTTNGELRRLMMRQERTEKIMEQLQQLVHADIDIYCQIVLVPGYNDGEEYTRTLKDLKGLGPNVLGIAVVPLGMTKFRDSCEKLEPVTAEEARDIIHRSQPFIDQSRAAGTGSFVYLADEFYLKAGIPLPDAAYYDNYEQIEDGIGMMRLFEQQWHSWDGTVRTAYDKPLRLALFTGTLAAPSIKELVDEVHVDNLEATVIPVTNYYFGTQINVAGLLTAEDMLNAWQDLRGHWDGIIIPGTALRKGENIFLDDLTLEEFEKRAGVPVGVSEFAPQLKDLLYHWQE</sequence>
<evidence type="ECO:0000259" key="1">
    <source>
        <dbReference type="PROSITE" id="PS50106"/>
    </source>
</evidence>
<dbReference type="InterPro" id="IPR001478">
    <property type="entry name" value="PDZ"/>
</dbReference>
<dbReference type="Pfam" id="PF04459">
    <property type="entry name" value="DUF512"/>
    <property type="match status" value="1"/>
</dbReference>
<gene>
    <name evidence="2" type="ORF">H8J70_01065</name>
</gene>
<evidence type="ECO:0000313" key="3">
    <source>
        <dbReference type="Proteomes" id="UP000606870"/>
    </source>
</evidence>
<dbReference type="InterPro" id="IPR007549">
    <property type="entry name" value="DUF512"/>
</dbReference>
<dbReference type="InterPro" id="IPR058240">
    <property type="entry name" value="rSAM_sf"/>
</dbReference>
<proteinExistence type="predicted"/>
<dbReference type="CDD" id="cd01335">
    <property type="entry name" value="Radical_SAM"/>
    <property type="match status" value="1"/>
</dbReference>
<dbReference type="Proteomes" id="UP000606870">
    <property type="component" value="Unassembled WGS sequence"/>
</dbReference>
<dbReference type="PROSITE" id="PS50106">
    <property type="entry name" value="PDZ"/>
    <property type="match status" value="1"/>
</dbReference>
<dbReference type="EMBL" id="JACOGK010000002">
    <property type="protein sequence ID" value="MBC3535859.1"/>
    <property type="molecule type" value="Genomic_DNA"/>
</dbReference>
<dbReference type="SUPFAM" id="SSF50156">
    <property type="entry name" value="PDZ domain-like"/>
    <property type="match status" value="1"/>
</dbReference>
<protein>
    <submittedName>
        <fullName evidence="2">DUF512 domain-containing protein</fullName>
    </submittedName>
</protein>
<dbReference type="Pfam" id="PF19238">
    <property type="entry name" value="Radical_SAM_2"/>
    <property type="match status" value="1"/>
</dbReference>
<dbReference type="InterPro" id="IPR036034">
    <property type="entry name" value="PDZ_sf"/>
</dbReference>
<dbReference type="InterPro" id="IPR045375">
    <property type="entry name" value="Put_radical_SAM-like_N"/>
</dbReference>
<dbReference type="InterPro" id="IPR041489">
    <property type="entry name" value="PDZ_6"/>
</dbReference>
<evidence type="ECO:0000313" key="2">
    <source>
        <dbReference type="EMBL" id="MBC3535859.1"/>
    </source>
</evidence>
<organism evidence="2 3">
    <name type="scientific">Megasphaera hominis</name>
    <dbReference type="NCBI Taxonomy" id="159836"/>
    <lineage>
        <taxon>Bacteria</taxon>
        <taxon>Bacillati</taxon>
        <taxon>Bacillota</taxon>
        <taxon>Negativicutes</taxon>
        <taxon>Veillonellales</taxon>
        <taxon>Veillonellaceae</taxon>
        <taxon>Megasphaera</taxon>
    </lineage>
</organism>
<dbReference type="Gene3D" id="3.20.20.70">
    <property type="entry name" value="Aldolase class I"/>
    <property type="match status" value="1"/>
</dbReference>
<keyword evidence="3" id="KW-1185">Reference proteome</keyword>
<dbReference type="InterPro" id="IPR013785">
    <property type="entry name" value="Aldolase_TIM"/>
</dbReference>
<dbReference type="Pfam" id="PF17820">
    <property type="entry name" value="PDZ_6"/>
    <property type="match status" value="1"/>
</dbReference>
<accession>A0ABR6VF60</accession>
<dbReference type="Gene3D" id="2.30.42.10">
    <property type="match status" value="1"/>
</dbReference>
<name>A0ABR6VF60_9FIRM</name>
<dbReference type="SUPFAM" id="SSF102114">
    <property type="entry name" value="Radical SAM enzymes"/>
    <property type="match status" value="1"/>
</dbReference>